<dbReference type="RefSeq" id="WP_000573030.1">
    <property type="nucleotide sequence ID" value="NZ_CP020449.2"/>
</dbReference>
<evidence type="ECO:0000313" key="1">
    <source>
        <dbReference type="EMBL" id="SUN28147.1"/>
    </source>
</evidence>
<dbReference type="Pfam" id="PF14337">
    <property type="entry name" value="Abi_alpha"/>
    <property type="match status" value="1"/>
</dbReference>
<evidence type="ECO:0000313" key="2">
    <source>
        <dbReference type="Proteomes" id="UP000255140"/>
    </source>
</evidence>
<proteinExistence type="predicted"/>
<organism evidence="1 2">
    <name type="scientific">Streptococcus agalactiae</name>
    <dbReference type="NCBI Taxonomy" id="1311"/>
    <lineage>
        <taxon>Bacteria</taxon>
        <taxon>Bacillati</taxon>
        <taxon>Bacillota</taxon>
        <taxon>Bacilli</taxon>
        <taxon>Lactobacillales</taxon>
        <taxon>Streptococcaceae</taxon>
        <taxon>Streptococcus</taxon>
    </lineage>
</organism>
<dbReference type="AlphaFoldDB" id="A0AB74H374"/>
<accession>A0AB74H374</accession>
<dbReference type="Proteomes" id="UP000255140">
    <property type="component" value="Unassembled WGS sequence"/>
</dbReference>
<gene>
    <name evidence="1" type="ORF">NCTC9828_00694</name>
</gene>
<dbReference type="Gene3D" id="3.30.110.190">
    <property type="match status" value="1"/>
</dbReference>
<dbReference type="InterPro" id="IPR025506">
    <property type="entry name" value="Abi_alpha"/>
</dbReference>
<reference evidence="1 2" key="1">
    <citation type="submission" date="2018-06" db="EMBL/GenBank/DDBJ databases">
        <authorList>
            <consortium name="Pathogen Informatics"/>
            <person name="Doyle S."/>
        </authorList>
    </citation>
    <scope>NUCLEOTIDE SEQUENCE [LARGE SCALE GENOMIC DNA]</scope>
    <source>
        <strain evidence="1 2">NCTC9828</strain>
    </source>
</reference>
<dbReference type="EMBL" id="UHEW01000005">
    <property type="protein sequence ID" value="SUN28147.1"/>
    <property type="molecule type" value="Genomic_DNA"/>
</dbReference>
<sequence length="268" mass="30513">MIESLDIKTILLGSATLLGTTAIKKAENPARAIDDLMTLIGFEKLHEIAENRRNKYITNRNDFIQKLAKEIQDVVSKNIENLQEPSLSIAGPALEASKFYLEEEELRNLFTKLIASSMDKSKNEFNHPSFIEIIKQFDKIDAQNFKIISDLYFKKGFVATGTYYTTIIGQDKPLEHIASHVFVDNLEQNDIAIQSSSLTNLERLGLIQINYKAHVDEKEYYNILNNSFITKKNSELKEQNKRVLTNLGMITLTLFGVRFSKTCLPDVS</sequence>
<comment type="caution">
    <text evidence="1">The sequence shown here is derived from an EMBL/GenBank/DDBJ whole genome shotgun (WGS) entry which is preliminary data.</text>
</comment>
<name>A0AB74H374_STRAG</name>
<protein>
    <submittedName>
        <fullName evidence="1">Phage protein</fullName>
    </submittedName>
</protein>